<name>A0A179G7K0_METCM</name>
<dbReference type="GeneID" id="28857048"/>
<evidence type="ECO:0000313" key="3">
    <source>
        <dbReference type="EMBL" id="OAQ73411.1"/>
    </source>
</evidence>
<proteinExistence type="predicted"/>
<sequence>MLVANARTPTHSFKESPQRTSNFQQASRQPWRIAVNLPSIIERLPHELQRMVFSNLDYQSLIHLSTMNRYFQRTVDPQRMASPTDKAQFVMRAAKDFPQHRPSEKGHDFRPGNFECYICFRVRSPDKFDMLQPQSAFVDIRGCIIKEREPDLRVDKQVMLRAGRSGPSQVVFAVPTVEETVRYDPDESLYCNAIAAALYSTSPFVNGGQNSCNILKCLQRRGENMATSHPSKAASRTASIQSLPASKLEGARFHEDV</sequence>
<protein>
    <submittedName>
        <fullName evidence="3">F-box domain-containing protein</fullName>
    </submittedName>
</protein>
<gene>
    <name evidence="3" type="ORF">VFPPC_15301</name>
</gene>
<dbReference type="OrthoDB" id="5232052at2759"/>
<accession>A0A179G7K0</accession>
<dbReference type="SUPFAM" id="SSF81383">
    <property type="entry name" value="F-box domain"/>
    <property type="match status" value="1"/>
</dbReference>
<dbReference type="PROSITE" id="PS50181">
    <property type="entry name" value="FBOX"/>
    <property type="match status" value="1"/>
</dbReference>
<reference evidence="3 4" key="1">
    <citation type="journal article" date="2016" name="PLoS Pathog.">
        <title>Biosynthesis of antibiotic leucinostatins in bio-control fungus Purpureocillium lilacinum and their inhibition on phytophthora revealed by genome mining.</title>
        <authorList>
            <person name="Wang G."/>
            <person name="Liu Z."/>
            <person name="Lin R."/>
            <person name="Li E."/>
            <person name="Mao Z."/>
            <person name="Ling J."/>
            <person name="Yang Y."/>
            <person name="Yin W.B."/>
            <person name="Xie B."/>
        </authorList>
    </citation>
    <scope>NUCLEOTIDE SEQUENCE [LARGE SCALE GENOMIC DNA]</scope>
    <source>
        <strain evidence="3">170</strain>
    </source>
</reference>
<dbReference type="RefSeq" id="XP_018149494.1">
    <property type="nucleotide sequence ID" value="XM_018293054.1"/>
</dbReference>
<dbReference type="Pfam" id="PF00646">
    <property type="entry name" value="F-box"/>
    <property type="match status" value="1"/>
</dbReference>
<dbReference type="KEGG" id="pchm:VFPPC_15301"/>
<dbReference type="InterPro" id="IPR036047">
    <property type="entry name" value="F-box-like_dom_sf"/>
</dbReference>
<dbReference type="EMBL" id="LSBJ02000001">
    <property type="protein sequence ID" value="OAQ73411.1"/>
    <property type="molecule type" value="Genomic_DNA"/>
</dbReference>
<feature type="compositionally biased region" description="Polar residues" evidence="1">
    <location>
        <begin position="18"/>
        <end position="27"/>
    </location>
</feature>
<evidence type="ECO:0000256" key="1">
    <source>
        <dbReference type="SAM" id="MobiDB-lite"/>
    </source>
</evidence>
<evidence type="ECO:0000259" key="2">
    <source>
        <dbReference type="PROSITE" id="PS50181"/>
    </source>
</evidence>
<dbReference type="InterPro" id="IPR001810">
    <property type="entry name" value="F-box_dom"/>
</dbReference>
<evidence type="ECO:0000313" key="4">
    <source>
        <dbReference type="Proteomes" id="UP000078397"/>
    </source>
</evidence>
<organism evidence="3 4">
    <name type="scientific">Pochonia chlamydosporia 170</name>
    <dbReference type="NCBI Taxonomy" id="1380566"/>
    <lineage>
        <taxon>Eukaryota</taxon>
        <taxon>Fungi</taxon>
        <taxon>Dikarya</taxon>
        <taxon>Ascomycota</taxon>
        <taxon>Pezizomycotina</taxon>
        <taxon>Sordariomycetes</taxon>
        <taxon>Hypocreomycetidae</taxon>
        <taxon>Hypocreales</taxon>
        <taxon>Clavicipitaceae</taxon>
        <taxon>Pochonia</taxon>
    </lineage>
</organism>
<feature type="region of interest" description="Disordered" evidence="1">
    <location>
        <begin position="1"/>
        <end position="27"/>
    </location>
</feature>
<dbReference type="AlphaFoldDB" id="A0A179G7K0"/>
<feature type="domain" description="F-box" evidence="2">
    <location>
        <begin position="38"/>
        <end position="84"/>
    </location>
</feature>
<dbReference type="CDD" id="cd09917">
    <property type="entry name" value="F-box_SF"/>
    <property type="match status" value="1"/>
</dbReference>
<keyword evidence="4" id="KW-1185">Reference proteome</keyword>
<comment type="caution">
    <text evidence="3">The sequence shown here is derived from an EMBL/GenBank/DDBJ whole genome shotgun (WGS) entry which is preliminary data.</text>
</comment>
<dbReference type="Proteomes" id="UP000078397">
    <property type="component" value="Unassembled WGS sequence"/>
</dbReference>